<dbReference type="PANTHER" id="PTHR44051:SF8">
    <property type="entry name" value="GLUTATHIONE S-TRANSFERASE GSTA"/>
    <property type="match status" value="1"/>
</dbReference>
<dbReference type="SFLD" id="SFLDS00019">
    <property type="entry name" value="Glutathione_Transferase_(cytos"/>
    <property type="match status" value="1"/>
</dbReference>
<dbReference type="InterPro" id="IPR004046">
    <property type="entry name" value="GST_C"/>
</dbReference>
<dbReference type="CDD" id="cd03057">
    <property type="entry name" value="GST_N_Beta"/>
    <property type="match status" value="1"/>
</dbReference>
<dbReference type="PROSITE" id="PS50404">
    <property type="entry name" value="GST_NTER"/>
    <property type="match status" value="1"/>
</dbReference>
<evidence type="ECO:0000313" key="4">
    <source>
        <dbReference type="Proteomes" id="UP001246372"/>
    </source>
</evidence>
<dbReference type="SFLD" id="SFLDG00358">
    <property type="entry name" value="Main_(cytGST)"/>
    <property type="match status" value="1"/>
</dbReference>
<dbReference type="InterPro" id="IPR036249">
    <property type="entry name" value="Thioredoxin-like_sf"/>
</dbReference>
<dbReference type="RefSeq" id="WP_315653299.1">
    <property type="nucleotide sequence ID" value="NZ_JAVXZY010000016.1"/>
</dbReference>
<dbReference type="SFLD" id="SFLDG01150">
    <property type="entry name" value="Main.1:_Beta-like"/>
    <property type="match status" value="1"/>
</dbReference>
<dbReference type="Gene3D" id="3.40.30.10">
    <property type="entry name" value="Glutaredoxin"/>
    <property type="match status" value="1"/>
</dbReference>
<evidence type="ECO:0000259" key="1">
    <source>
        <dbReference type="PROSITE" id="PS50404"/>
    </source>
</evidence>
<dbReference type="EMBL" id="JAVXZY010000016">
    <property type="protein sequence ID" value="MDT9002402.1"/>
    <property type="molecule type" value="Genomic_DNA"/>
</dbReference>
<name>A0ABU3PIM8_9BURK</name>
<dbReference type="SUPFAM" id="SSF52833">
    <property type="entry name" value="Thioredoxin-like"/>
    <property type="match status" value="1"/>
</dbReference>
<feature type="domain" description="GST C-terminal" evidence="2">
    <location>
        <begin position="86"/>
        <end position="214"/>
    </location>
</feature>
<feature type="domain" description="GST N-terminal" evidence="1">
    <location>
        <begin position="1"/>
        <end position="80"/>
    </location>
</feature>
<dbReference type="SUPFAM" id="SSF47616">
    <property type="entry name" value="GST C-terminal domain-like"/>
    <property type="match status" value="1"/>
</dbReference>
<accession>A0ABU3PIM8</accession>
<reference evidence="3" key="1">
    <citation type="submission" date="2023-09" db="EMBL/GenBank/DDBJ databases">
        <title>Paucibacter sp. APW11 Genome sequencing and assembly.</title>
        <authorList>
            <person name="Kim I."/>
        </authorList>
    </citation>
    <scope>NUCLEOTIDE SEQUENCE</scope>
    <source>
        <strain evidence="3">APW11</strain>
    </source>
</reference>
<dbReference type="PROSITE" id="PS50405">
    <property type="entry name" value="GST_CTER"/>
    <property type="match status" value="1"/>
</dbReference>
<dbReference type="InterPro" id="IPR004045">
    <property type="entry name" value="Glutathione_S-Trfase_N"/>
</dbReference>
<comment type="caution">
    <text evidence="3">The sequence shown here is derived from an EMBL/GenBank/DDBJ whole genome shotgun (WGS) entry which is preliminary data.</text>
</comment>
<keyword evidence="4" id="KW-1185">Reference proteome</keyword>
<dbReference type="Pfam" id="PF02798">
    <property type="entry name" value="GST_N"/>
    <property type="match status" value="1"/>
</dbReference>
<dbReference type="InterPro" id="IPR010987">
    <property type="entry name" value="Glutathione-S-Trfase_C-like"/>
</dbReference>
<dbReference type="InterPro" id="IPR036282">
    <property type="entry name" value="Glutathione-S-Trfase_C_sf"/>
</dbReference>
<dbReference type="Pfam" id="PF14497">
    <property type="entry name" value="GST_C_3"/>
    <property type="match status" value="1"/>
</dbReference>
<evidence type="ECO:0000313" key="3">
    <source>
        <dbReference type="EMBL" id="MDT9002402.1"/>
    </source>
</evidence>
<dbReference type="Gene3D" id="1.20.1050.10">
    <property type="match status" value="1"/>
</dbReference>
<dbReference type="InterPro" id="IPR040079">
    <property type="entry name" value="Glutathione_S-Trfase"/>
</dbReference>
<dbReference type="CDD" id="cd03188">
    <property type="entry name" value="GST_C_Beta"/>
    <property type="match status" value="1"/>
</dbReference>
<sequence length="215" mass="24075">MIELHYYPSNASFAPHVVLEELGTPFQLRLVDRNQGAHKSPAYLKLNPNGLIPAYVDGDLVLYESAAILLHLADTHPEAGLMPPLATAERAQAYKWLMWLTNTLQPLLISYYYPERWVDEGNAPGVAQVKAHAEARIAPLLDQLEAELQGHGGPWLLGERYTVLDPFAFMLCRWTRNFARPARSLPALGHYLQAMAERPALQRAVATEQLPAPLY</sequence>
<proteinExistence type="predicted"/>
<organism evidence="3 4">
    <name type="scientific">Roseateles aquae</name>
    <dbReference type="NCBI Taxonomy" id="3077235"/>
    <lineage>
        <taxon>Bacteria</taxon>
        <taxon>Pseudomonadati</taxon>
        <taxon>Pseudomonadota</taxon>
        <taxon>Betaproteobacteria</taxon>
        <taxon>Burkholderiales</taxon>
        <taxon>Sphaerotilaceae</taxon>
        <taxon>Roseateles</taxon>
    </lineage>
</organism>
<gene>
    <name evidence="3" type="ORF">RQP53_24185</name>
</gene>
<protein>
    <submittedName>
        <fullName evidence="3">Glutathione S-transferase family protein</fullName>
    </submittedName>
</protein>
<evidence type="ECO:0000259" key="2">
    <source>
        <dbReference type="PROSITE" id="PS50405"/>
    </source>
</evidence>
<dbReference type="PANTHER" id="PTHR44051">
    <property type="entry name" value="GLUTATHIONE S-TRANSFERASE-RELATED"/>
    <property type="match status" value="1"/>
</dbReference>
<dbReference type="Proteomes" id="UP001246372">
    <property type="component" value="Unassembled WGS sequence"/>
</dbReference>